<dbReference type="PROSITE" id="PS00959">
    <property type="entry name" value="HISTONE_H3_2"/>
    <property type="match status" value="1"/>
</dbReference>
<gene>
    <name evidence="9" type="ORF">Ocin01_18464</name>
</gene>
<evidence type="ECO:0000256" key="6">
    <source>
        <dbReference type="ARBA" id="ARBA00023242"/>
    </source>
</evidence>
<dbReference type="Proteomes" id="UP000094527">
    <property type="component" value="Unassembled WGS sequence"/>
</dbReference>
<comment type="caution">
    <text evidence="9">The sequence shown here is derived from an EMBL/GenBank/DDBJ whole genome shotgun (WGS) entry which is preliminary data.</text>
</comment>
<accession>A0A1D2M5H1</accession>
<evidence type="ECO:0000256" key="7">
    <source>
        <dbReference type="ARBA" id="ARBA00023269"/>
    </source>
</evidence>
<evidence type="ECO:0000256" key="3">
    <source>
        <dbReference type="ARBA" id="ARBA00010343"/>
    </source>
</evidence>
<keyword evidence="10" id="KW-1185">Reference proteome</keyword>
<keyword evidence="5" id="KW-0238">DNA-binding</keyword>
<dbReference type="GO" id="GO:0030527">
    <property type="term" value="F:structural constituent of chromatin"/>
    <property type="evidence" value="ECO:0007669"/>
    <property type="project" value="InterPro"/>
</dbReference>
<evidence type="ECO:0000256" key="1">
    <source>
        <dbReference type="ARBA" id="ARBA00004123"/>
    </source>
</evidence>
<reference evidence="9 10" key="1">
    <citation type="journal article" date="2016" name="Genome Biol. Evol.">
        <title>Gene Family Evolution Reflects Adaptation to Soil Environmental Stressors in the Genome of the Collembolan Orchesella cincta.</title>
        <authorList>
            <person name="Faddeeva-Vakhrusheva A."/>
            <person name="Derks M.F."/>
            <person name="Anvar S.Y."/>
            <person name="Agamennone V."/>
            <person name="Suring W."/>
            <person name="Smit S."/>
            <person name="van Straalen N.M."/>
            <person name="Roelofs D."/>
        </authorList>
    </citation>
    <scope>NUCLEOTIDE SEQUENCE [LARGE SCALE GENOMIC DNA]</scope>
    <source>
        <tissue evidence="9">Mixed pool</tissue>
    </source>
</reference>
<proteinExistence type="inferred from homology"/>
<dbReference type="GO" id="GO:0003677">
    <property type="term" value="F:DNA binding"/>
    <property type="evidence" value="ECO:0007669"/>
    <property type="project" value="UniProtKB-KW"/>
</dbReference>
<keyword evidence="4" id="KW-0158">Chromosome</keyword>
<keyword evidence="6" id="KW-0539">Nucleus</keyword>
<evidence type="ECO:0000256" key="2">
    <source>
        <dbReference type="ARBA" id="ARBA00004286"/>
    </source>
</evidence>
<dbReference type="GO" id="GO:0005634">
    <property type="term" value="C:nucleus"/>
    <property type="evidence" value="ECO:0007669"/>
    <property type="project" value="UniProtKB-SubCell"/>
</dbReference>
<keyword evidence="7" id="KW-0544">Nucleosome core</keyword>
<dbReference type="CDD" id="cd22911">
    <property type="entry name" value="HFD_H3"/>
    <property type="match status" value="1"/>
</dbReference>
<dbReference type="FunFam" id="1.10.20.10:FF:000085">
    <property type="entry name" value="Histone H3.2"/>
    <property type="match status" value="1"/>
</dbReference>
<dbReference type="Pfam" id="PF00125">
    <property type="entry name" value="Histone"/>
    <property type="match status" value="1"/>
</dbReference>
<dbReference type="EMBL" id="LJIJ01003952">
    <property type="protein sequence ID" value="ODM88218.1"/>
    <property type="molecule type" value="Genomic_DNA"/>
</dbReference>
<organism evidence="9 10">
    <name type="scientific">Orchesella cincta</name>
    <name type="common">Springtail</name>
    <name type="synonym">Podura cincta</name>
    <dbReference type="NCBI Taxonomy" id="48709"/>
    <lineage>
        <taxon>Eukaryota</taxon>
        <taxon>Metazoa</taxon>
        <taxon>Ecdysozoa</taxon>
        <taxon>Arthropoda</taxon>
        <taxon>Hexapoda</taxon>
        <taxon>Collembola</taxon>
        <taxon>Entomobryomorpha</taxon>
        <taxon>Entomobryoidea</taxon>
        <taxon>Orchesellidae</taxon>
        <taxon>Orchesellinae</taxon>
        <taxon>Orchesella</taxon>
    </lineage>
</organism>
<dbReference type="STRING" id="48709.A0A1D2M5H1"/>
<evidence type="ECO:0000259" key="8">
    <source>
        <dbReference type="Pfam" id="PF00125"/>
    </source>
</evidence>
<dbReference type="InterPro" id="IPR009072">
    <property type="entry name" value="Histone-fold"/>
</dbReference>
<dbReference type="InterPro" id="IPR000164">
    <property type="entry name" value="Histone_H3/CENP-A"/>
</dbReference>
<dbReference type="InterPro" id="IPR007125">
    <property type="entry name" value="H2A/H2B/H3"/>
</dbReference>
<feature type="domain" description="Core Histone H2A/H2B/H3" evidence="8">
    <location>
        <begin position="64"/>
        <end position="138"/>
    </location>
</feature>
<dbReference type="Gene3D" id="1.10.20.10">
    <property type="entry name" value="Histone, subunit A"/>
    <property type="match status" value="1"/>
</dbReference>
<dbReference type="SUPFAM" id="SSF47113">
    <property type="entry name" value="Histone-fold"/>
    <property type="match status" value="1"/>
</dbReference>
<evidence type="ECO:0000256" key="5">
    <source>
        <dbReference type="ARBA" id="ARBA00023125"/>
    </source>
</evidence>
<dbReference type="AlphaFoldDB" id="A0A1D2M5H1"/>
<evidence type="ECO:0000313" key="9">
    <source>
        <dbReference type="EMBL" id="ODM88218.1"/>
    </source>
</evidence>
<evidence type="ECO:0000256" key="4">
    <source>
        <dbReference type="ARBA" id="ARBA00022454"/>
    </source>
</evidence>
<dbReference type="PRINTS" id="PR00622">
    <property type="entry name" value="HISTONEH3"/>
</dbReference>
<dbReference type="PANTHER" id="PTHR11426">
    <property type="entry name" value="HISTONE H3"/>
    <property type="match status" value="1"/>
</dbReference>
<dbReference type="SMART" id="SM00428">
    <property type="entry name" value="H3"/>
    <property type="match status" value="1"/>
</dbReference>
<protein>
    <submittedName>
        <fullName evidence="9">Histone H3 type 1</fullName>
    </submittedName>
</protein>
<comment type="similarity">
    <text evidence="3">Belongs to the histone H3 family.</text>
</comment>
<dbReference type="GO" id="GO:0046982">
    <property type="term" value="F:protein heterodimerization activity"/>
    <property type="evidence" value="ECO:0007669"/>
    <property type="project" value="InterPro"/>
</dbReference>
<comment type="subcellular location">
    <subcellularLocation>
        <location evidence="2">Chromosome</location>
    </subcellularLocation>
    <subcellularLocation>
        <location evidence="1">Nucleus</location>
    </subcellularLocation>
</comment>
<name>A0A1D2M5H1_ORCCI</name>
<dbReference type="GO" id="GO:0000786">
    <property type="term" value="C:nucleosome"/>
    <property type="evidence" value="ECO:0007669"/>
    <property type="project" value="UniProtKB-KW"/>
</dbReference>
<sequence>MVRVKQTAQKSTCGKTRVLDTTILAKKQGSKTPRPAKIVCRSGVMKPHRYRPGVVALRESGDTKTTSAHSKTPFQRLVREIAAAFWGHEFRFQAVTFEAFQVATEAYITEVFQDTNLCARHASRVTIMPKDMQHACRIRGGCILNKAFINKTEKSMCLSDKVIGCYCRKLLIANVTFFNLHFF</sequence>
<evidence type="ECO:0000313" key="10">
    <source>
        <dbReference type="Proteomes" id="UP000094527"/>
    </source>
</evidence>